<keyword evidence="2" id="KW-0472">Membrane</keyword>
<feature type="compositionally biased region" description="Low complexity" evidence="1">
    <location>
        <begin position="1042"/>
        <end position="1057"/>
    </location>
</feature>
<accession>A0AAD2PY26</accession>
<dbReference type="PANTHER" id="PTHR24216:SF65">
    <property type="entry name" value="PAXILLIN-LIKE PROTEIN 1"/>
    <property type="match status" value="1"/>
</dbReference>
<feature type="compositionally biased region" description="Polar residues" evidence="1">
    <location>
        <begin position="1059"/>
        <end position="1075"/>
    </location>
</feature>
<sequence>MVEDKDNKKLIILKRIVINDTQDEDTPRETKEDFEGKLDRLTKLENAALLIQRNARSRIPALALASLGSSRRKVGFGDDVDIWNIDEESTSDGSSNDMTVHEKEEEGNSSMFTLLFVACGSIIMMLYSYMGCCMKSCFGNNFEDDERDGYMMDAADLTEVSMNQTQNATTSQAAAQAVTPGGAGGSGAESAAANSAAASVASGVSSGIAAGAVAASAAGMMGGTVVAATTTTKIVTVAVVTAAAYSTYQGVELLTPPEAQIPLAFSSRCGIENPESRSGDFTLFFDGLARGITEREVALFEGLVVGAYNNLTFGSEFDESTETYRCVDEYLREMKESNMIDQIYQEEQGNQSSVLQINMESTIICEGCPAELPIFGTVEETAPLPIERYLRRMSTTGEIFDISFIEQYLRTIIESLFELMNEGELPTNFSPSKIYFRGFSRGNQTDGSENLIFDEQAIEVDIPIGVYDDKISGAIIPVFPTASTNQNNGIDFHEGNFSMSLTGVSLSRPFTPEESIMLEKLFVEAYNEVTAEAGAEGGEASFSQLREMARASLIGQQLITGDDGLPALELTFKGFVTCEGCPADQSLFGDINGEGLDLELIQKVLQRVIVDVVKAIEDDDLPAEFLPAELSVEDDATDLDLVNVPIFTEVGENGTIKVDMPDLGLAPQQFEDEFFISFRGFDRIFDSDEGKIVEELLIEAYNSFTLGSNSTNSTNTYSRKMVDAVLKDQILTNGTSEDGDVSTLDMILDVTVLCDDCTSDEPVFGLPGAQGLLDWTFIEGVMINVITSMMQKIQEKELSDSFVPDEITTHTDDTQDFFVSIPMESYFDPETGTWVFELLPTIVELPSLAPSSSPSPLPPQQFEDEFFISFRGFDRIFDSDEGKIVEELLIEAYNSFTLGSNSTNSTNTYSRKMVDAVLKDQILTNGTSEDGDVSTLDMILDVTVLCDDCTSDEPVFGLPGAQGLLDWTFIEGVMINVITSMMQKIQEKELSDSFVPDEITTHTDDTQDFFVSIPMESYFDPETGTWVFELLPTIVELASMAPSLSPSPSSMPSEAPSGVPSNFPSFSTTTAVTTEPSDAPSSAPSLSLVPTQQPTKRASRMPTPAPSIAGSGAPSSTPSSSPSSSPTSRPSATPSIVFSGQPTFTPSSRPSRVPSTMPSKSPSASPSMMPSTVPSIYPTVLESVSPSASPSTSPPTDGPTNGPTPATPEPTKSPTSGPTNGPTPATPAPTSGPTDVPTPGTPAPTDGPTNGPTPATPSPTRSPTSGPTSGPTFMPTTKSPTSGPTSGPTKTPTSGPTRFPTSSPTSPPTIGPTGTPKYWMTCGNAFTLAPCTGITAQFVDPLAIGMDDGTGFVMETGVRCCADSPPANNWRISRNSVWANDGDAATNCPYAISPGSCSKAQNFFQAEAICAAAGGRLCSRAETEAGCAGGAGCNFDTYPIWTSDSNIGQ</sequence>
<dbReference type="EMBL" id="CAKOGP040002425">
    <property type="protein sequence ID" value="CAJ1969734.1"/>
    <property type="molecule type" value="Genomic_DNA"/>
</dbReference>
<reference evidence="3" key="1">
    <citation type="submission" date="2023-08" db="EMBL/GenBank/DDBJ databases">
        <authorList>
            <person name="Audoor S."/>
            <person name="Bilcke G."/>
        </authorList>
    </citation>
    <scope>NUCLEOTIDE SEQUENCE</scope>
</reference>
<organism evidence="3 4">
    <name type="scientific">Cylindrotheca closterium</name>
    <dbReference type="NCBI Taxonomy" id="2856"/>
    <lineage>
        <taxon>Eukaryota</taxon>
        <taxon>Sar</taxon>
        <taxon>Stramenopiles</taxon>
        <taxon>Ochrophyta</taxon>
        <taxon>Bacillariophyta</taxon>
        <taxon>Bacillariophyceae</taxon>
        <taxon>Bacillariophycidae</taxon>
        <taxon>Bacillariales</taxon>
        <taxon>Bacillariaceae</taxon>
        <taxon>Cylindrotheca</taxon>
    </lineage>
</organism>
<dbReference type="PANTHER" id="PTHR24216">
    <property type="entry name" value="PAXILLIN-RELATED"/>
    <property type="match status" value="1"/>
</dbReference>
<evidence type="ECO:0000313" key="4">
    <source>
        <dbReference type="Proteomes" id="UP001295423"/>
    </source>
</evidence>
<feature type="compositionally biased region" description="Low complexity" evidence="1">
    <location>
        <begin position="164"/>
        <end position="180"/>
    </location>
</feature>
<feature type="region of interest" description="Disordered" evidence="1">
    <location>
        <begin position="1042"/>
        <end position="1312"/>
    </location>
</feature>
<keyword evidence="4" id="KW-1185">Reference proteome</keyword>
<gene>
    <name evidence="3" type="ORF">CYCCA115_LOCUS23860</name>
</gene>
<feature type="region of interest" description="Disordered" evidence="1">
    <location>
        <begin position="164"/>
        <end position="186"/>
    </location>
</feature>
<evidence type="ECO:0000256" key="1">
    <source>
        <dbReference type="SAM" id="MobiDB-lite"/>
    </source>
</evidence>
<feature type="compositionally biased region" description="Low complexity" evidence="1">
    <location>
        <begin position="1106"/>
        <end position="1175"/>
    </location>
</feature>
<feature type="transmembrane region" description="Helical" evidence="2">
    <location>
        <begin position="111"/>
        <end position="130"/>
    </location>
</feature>
<keyword evidence="2" id="KW-0812">Transmembrane</keyword>
<feature type="compositionally biased region" description="Low complexity" evidence="1">
    <location>
        <begin position="1198"/>
        <end position="1304"/>
    </location>
</feature>
<feature type="compositionally biased region" description="Low complexity" evidence="1">
    <location>
        <begin position="1076"/>
        <end position="1090"/>
    </location>
</feature>
<name>A0AAD2PY26_9STRA</name>
<evidence type="ECO:0000256" key="2">
    <source>
        <dbReference type="SAM" id="Phobius"/>
    </source>
</evidence>
<proteinExistence type="predicted"/>
<comment type="caution">
    <text evidence="3">The sequence shown here is derived from an EMBL/GenBank/DDBJ whole genome shotgun (WGS) entry which is preliminary data.</text>
</comment>
<dbReference type="Proteomes" id="UP001295423">
    <property type="component" value="Unassembled WGS sequence"/>
</dbReference>
<evidence type="ECO:0000313" key="3">
    <source>
        <dbReference type="EMBL" id="CAJ1969734.1"/>
    </source>
</evidence>
<keyword evidence="2" id="KW-1133">Transmembrane helix</keyword>
<protein>
    <submittedName>
        <fullName evidence="3">Uncharacterized protein</fullName>
    </submittedName>
</protein>